<proteinExistence type="inferred from homology"/>
<accession>A0ABP7KHL5</accession>
<evidence type="ECO:0000313" key="9">
    <source>
        <dbReference type="Proteomes" id="UP001399917"/>
    </source>
</evidence>
<evidence type="ECO:0000256" key="5">
    <source>
        <dbReference type="ARBA" id="ARBA00022989"/>
    </source>
</evidence>
<organism evidence="8 9">
    <name type="scientific">Celeribacter arenosi</name>
    <dbReference type="NCBI Taxonomy" id="792649"/>
    <lineage>
        <taxon>Bacteria</taxon>
        <taxon>Pseudomonadati</taxon>
        <taxon>Pseudomonadota</taxon>
        <taxon>Alphaproteobacteria</taxon>
        <taxon>Rhodobacterales</taxon>
        <taxon>Roseobacteraceae</taxon>
        <taxon>Celeribacter</taxon>
    </lineage>
</organism>
<evidence type="ECO:0000256" key="1">
    <source>
        <dbReference type="ARBA" id="ARBA00004651"/>
    </source>
</evidence>
<keyword evidence="4 7" id="KW-0812">Transmembrane</keyword>
<dbReference type="Pfam" id="PF07681">
    <property type="entry name" value="DoxX"/>
    <property type="match status" value="1"/>
</dbReference>
<dbReference type="PANTHER" id="PTHR33452:SF1">
    <property type="entry name" value="INNER MEMBRANE PROTEIN YPHA-RELATED"/>
    <property type="match status" value="1"/>
</dbReference>
<sequence length="138" mass="14199">MQDLTKYAAPAGRILLAIMFIMSGLQKLGAPAGVAGYIESMGLPGFLVWPTIAVEVLGGIALAVGYQTRIAALALAGFTLLAGILFHLVPSFGMEGYAAQGEMISFMKNLSLTGAFLFIVSVGAGAYAVDNRAAKVAA</sequence>
<comment type="similarity">
    <text evidence="2">Belongs to the DoxX family.</text>
</comment>
<dbReference type="InterPro" id="IPR051907">
    <property type="entry name" value="DoxX-like_oxidoreductase"/>
</dbReference>
<evidence type="ECO:0000256" key="2">
    <source>
        <dbReference type="ARBA" id="ARBA00006679"/>
    </source>
</evidence>
<dbReference type="RefSeq" id="WP_344847838.1">
    <property type="nucleotide sequence ID" value="NZ_BAABDF010000007.1"/>
</dbReference>
<reference evidence="9" key="1">
    <citation type="journal article" date="2019" name="Int. J. Syst. Evol. Microbiol.">
        <title>The Global Catalogue of Microorganisms (GCM) 10K type strain sequencing project: providing services to taxonomists for standard genome sequencing and annotation.</title>
        <authorList>
            <consortium name="The Broad Institute Genomics Platform"/>
            <consortium name="The Broad Institute Genome Sequencing Center for Infectious Disease"/>
            <person name="Wu L."/>
            <person name="Ma J."/>
        </authorList>
    </citation>
    <scope>NUCLEOTIDE SEQUENCE [LARGE SCALE GENOMIC DNA]</scope>
    <source>
        <strain evidence="9">JCM 17190</strain>
    </source>
</reference>
<keyword evidence="9" id="KW-1185">Reference proteome</keyword>
<name>A0ABP7KHL5_9RHOB</name>
<dbReference type="Proteomes" id="UP001399917">
    <property type="component" value="Unassembled WGS sequence"/>
</dbReference>
<evidence type="ECO:0000313" key="8">
    <source>
        <dbReference type="EMBL" id="GAA3875540.1"/>
    </source>
</evidence>
<dbReference type="PANTHER" id="PTHR33452">
    <property type="entry name" value="OXIDOREDUCTASE CATD-RELATED"/>
    <property type="match status" value="1"/>
</dbReference>
<feature type="transmembrane region" description="Helical" evidence="7">
    <location>
        <begin position="110"/>
        <end position="129"/>
    </location>
</feature>
<comment type="subcellular location">
    <subcellularLocation>
        <location evidence="1">Cell membrane</location>
        <topology evidence="1">Multi-pass membrane protein</topology>
    </subcellularLocation>
</comment>
<keyword evidence="3" id="KW-1003">Cell membrane</keyword>
<feature type="transmembrane region" description="Helical" evidence="7">
    <location>
        <begin position="46"/>
        <end position="64"/>
    </location>
</feature>
<protein>
    <submittedName>
        <fullName evidence="8">DoxX family protein</fullName>
    </submittedName>
</protein>
<keyword evidence="6 7" id="KW-0472">Membrane</keyword>
<feature type="transmembrane region" description="Helical" evidence="7">
    <location>
        <begin position="7"/>
        <end position="26"/>
    </location>
</feature>
<dbReference type="InterPro" id="IPR032808">
    <property type="entry name" value="DoxX"/>
</dbReference>
<feature type="transmembrane region" description="Helical" evidence="7">
    <location>
        <begin position="71"/>
        <end position="90"/>
    </location>
</feature>
<keyword evidence="5 7" id="KW-1133">Transmembrane helix</keyword>
<evidence type="ECO:0000256" key="3">
    <source>
        <dbReference type="ARBA" id="ARBA00022475"/>
    </source>
</evidence>
<evidence type="ECO:0000256" key="6">
    <source>
        <dbReference type="ARBA" id="ARBA00023136"/>
    </source>
</evidence>
<evidence type="ECO:0000256" key="7">
    <source>
        <dbReference type="SAM" id="Phobius"/>
    </source>
</evidence>
<comment type="caution">
    <text evidence="8">The sequence shown here is derived from an EMBL/GenBank/DDBJ whole genome shotgun (WGS) entry which is preliminary data.</text>
</comment>
<gene>
    <name evidence="8" type="ORF">GCM10022404_26630</name>
</gene>
<evidence type="ECO:0000256" key="4">
    <source>
        <dbReference type="ARBA" id="ARBA00022692"/>
    </source>
</evidence>
<dbReference type="EMBL" id="BAABDF010000007">
    <property type="protein sequence ID" value="GAA3875540.1"/>
    <property type="molecule type" value="Genomic_DNA"/>
</dbReference>